<proteinExistence type="predicted"/>
<dbReference type="SUPFAM" id="SSF57716">
    <property type="entry name" value="Glucocorticoid receptor-like (DNA-binding domain)"/>
    <property type="match status" value="2"/>
</dbReference>
<comment type="caution">
    <text evidence="7">The sequence shown here is derived from an EMBL/GenBank/DDBJ whole genome shotgun (WGS) entry which is preliminary data.</text>
</comment>
<protein>
    <recommendedName>
        <fullName evidence="6">GATA-type domain-containing protein</fullName>
    </recommendedName>
</protein>
<keyword evidence="3" id="KW-0539">Nucleus</keyword>
<organism evidence="7 8">
    <name type="scientific">Meloidogyne enterolobii</name>
    <name type="common">Root-knot nematode worm</name>
    <name type="synonym">Meloidogyne mayaguensis</name>
    <dbReference type="NCBI Taxonomy" id="390850"/>
    <lineage>
        <taxon>Eukaryota</taxon>
        <taxon>Metazoa</taxon>
        <taxon>Ecdysozoa</taxon>
        <taxon>Nematoda</taxon>
        <taxon>Chromadorea</taxon>
        <taxon>Rhabditida</taxon>
        <taxon>Tylenchina</taxon>
        <taxon>Tylenchomorpha</taxon>
        <taxon>Tylenchoidea</taxon>
        <taxon>Meloidogynidae</taxon>
        <taxon>Meloidogyninae</taxon>
        <taxon>Meloidogyne</taxon>
    </lineage>
</organism>
<evidence type="ECO:0000256" key="3">
    <source>
        <dbReference type="ARBA" id="ARBA00023242"/>
    </source>
</evidence>
<dbReference type="InterPro" id="IPR013088">
    <property type="entry name" value="Znf_NHR/GATA"/>
</dbReference>
<dbReference type="InterPro" id="IPR000679">
    <property type="entry name" value="Znf_GATA"/>
</dbReference>
<dbReference type="AlphaFoldDB" id="A0A6V7W120"/>
<evidence type="ECO:0000256" key="4">
    <source>
        <dbReference type="PROSITE-ProRule" id="PRU00094"/>
    </source>
</evidence>
<keyword evidence="2" id="KW-0804">Transcription</keyword>
<dbReference type="GO" id="GO:0008270">
    <property type="term" value="F:zinc ion binding"/>
    <property type="evidence" value="ECO:0007669"/>
    <property type="project" value="UniProtKB-KW"/>
</dbReference>
<evidence type="ECO:0000313" key="7">
    <source>
        <dbReference type="EMBL" id="CAD2180739.1"/>
    </source>
</evidence>
<accession>A0A6V7W120</accession>
<dbReference type="EMBL" id="CAJEWN010000379">
    <property type="protein sequence ID" value="CAD2180739.1"/>
    <property type="molecule type" value="Genomic_DNA"/>
</dbReference>
<keyword evidence="5" id="KW-1133">Transmembrane helix</keyword>
<feature type="transmembrane region" description="Helical" evidence="5">
    <location>
        <begin position="12"/>
        <end position="29"/>
    </location>
</feature>
<keyword evidence="5" id="KW-0472">Membrane</keyword>
<keyword evidence="4" id="KW-0862">Zinc</keyword>
<dbReference type="PROSITE" id="PS50114">
    <property type="entry name" value="GATA_ZN_FINGER_2"/>
    <property type="match status" value="1"/>
</dbReference>
<keyword evidence="4" id="KW-0863">Zinc-finger</keyword>
<keyword evidence="5" id="KW-0812">Transmembrane</keyword>
<dbReference type="Gene3D" id="3.30.50.10">
    <property type="entry name" value="Erythroid Transcription Factor GATA-1, subunit A"/>
    <property type="match status" value="2"/>
</dbReference>
<evidence type="ECO:0000256" key="2">
    <source>
        <dbReference type="ARBA" id="ARBA00023163"/>
    </source>
</evidence>
<dbReference type="SMART" id="SM00401">
    <property type="entry name" value="ZnF_GATA"/>
    <property type="match status" value="2"/>
</dbReference>
<evidence type="ECO:0000259" key="6">
    <source>
        <dbReference type="PROSITE" id="PS50114"/>
    </source>
</evidence>
<dbReference type="GO" id="GO:0006355">
    <property type="term" value="P:regulation of DNA-templated transcription"/>
    <property type="evidence" value="ECO:0007669"/>
    <property type="project" value="InterPro"/>
</dbReference>
<feature type="domain" description="GATA-type" evidence="6">
    <location>
        <begin position="232"/>
        <end position="281"/>
    </location>
</feature>
<evidence type="ECO:0000313" key="8">
    <source>
        <dbReference type="Proteomes" id="UP000580250"/>
    </source>
</evidence>
<reference evidence="7 8" key="1">
    <citation type="submission" date="2020-08" db="EMBL/GenBank/DDBJ databases">
        <authorList>
            <person name="Koutsovoulos G."/>
            <person name="Danchin GJ E."/>
        </authorList>
    </citation>
    <scope>NUCLEOTIDE SEQUENCE [LARGE SCALE GENOMIC DNA]</scope>
</reference>
<keyword evidence="4" id="KW-0479">Metal-binding</keyword>
<dbReference type="Proteomes" id="UP000580250">
    <property type="component" value="Unassembled WGS sequence"/>
</dbReference>
<dbReference type="GO" id="GO:0043565">
    <property type="term" value="F:sequence-specific DNA binding"/>
    <property type="evidence" value="ECO:0007669"/>
    <property type="project" value="InterPro"/>
</dbReference>
<keyword evidence="1" id="KW-0805">Transcription regulation</keyword>
<sequence>MLPDVVNKFSKFQMIKFNFIILIYLIIFLKKQCAGKLIQVEVKIKDDWEEKREFIYLKNVEIKDRFVLKVIEKQNNQHDGFNKDIEGYLRPVHLNLDKNMFEVELSNRSKYIPPEQFKKKILIEITNNEIIQNFLPGFEKMVLRNSKFTKNNNCYETSILYKSEKNLSLIEENIENYKNKLLSSYWTEINLIGYKIELLEKQKAEYPKELKSKISDIGSEIRNIIEGNKCNCFNCKITITIHWHRYLKKHYLCNPCLKYKIYNGKMRPEGSHTKMRITQDRKCFTCEARKTSTWYRHSIPEQYLCNSCYKIQQRLKKKTNKNQIEQESNK</sequence>
<gene>
    <name evidence="7" type="ORF">MENT_LOCUS32836</name>
</gene>
<evidence type="ECO:0000256" key="5">
    <source>
        <dbReference type="SAM" id="Phobius"/>
    </source>
</evidence>
<evidence type="ECO:0000256" key="1">
    <source>
        <dbReference type="ARBA" id="ARBA00023015"/>
    </source>
</evidence>
<name>A0A6V7W120_MELEN</name>